<dbReference type="PRINTS" id="PR00320">
    <property type="entry name" value="GPROTEINBRPT"/>
</dbReference>
<keyword evidence="3" id="KW-0227">DNA damage</keyword>
<evidence type="ECO:0000256" key="4">
    <source>
        <dbReference type="ARBA" id="ARBA00023204"/>
    </source>
</evidence>
<dbReference type="SMART" id="SM00320">
    <property type="entry name" value="WD40"/>
    <property type="match status" value="5"/>
</dbReference>
<dbReference type="Pfam" id="PF00400">
    <property type="entry name" value="WD40"/>
    <property type="match status" value="4"/>
</dbReference>
<feature type="repeat" description="WD" evidence="5">
    <location>
        <begin position="109"/>
        <end position="142"/>
    </location>
</feature>
<evidence type="ECO:0000256" key="3">
    <source>
        <dbReference type="ARBA" id="ARBA00022763"/>
    </source>
</evidence>
<sequence>MRRSITEGLRERQRRKNQYFISQIKENRVKSLQVSSEKGIDSAHKGGLNSLELDSIDHRYLLSAATDASIAGYDVQEGSPQVVGRQSRRALTEGCSEHKALFKVDRSNPDCHKFSVTTAVWYPVDTGMFVTGSFDHEVKIWDTNVLAVACSFTLPVRIFSLGMSHVAAAHCLVAVGGGEPQVKLCDPTSGAFTHSLVGHREAVWALHWSLSSEWHLITGSCDGQVRLWDIRTSGCVHNFDQHDTHVGLRSQATRQYRQEANATDRANVSRPAQHRTAHDGAVTAVVPTPDGMHCLTSGTDSRMRLWDLQHNSNALVNYPNTFNRAKKGRQVSVSVDANMAFHPSGSVIQMFNTFDGSLHKLLRGHMDTVNACCYNPTNQELYSGSNDCQIIAWAAPRRANEEDDVEDGDNEDTWSD</sequence>
<dbReference type="PROSITE" id="PS50082">
    <property type="entry name" value="WD_REPEATS_2"/>
    <property type="match status" value="4"/>
</dbReference>
<dbReference type="Gene3D" id="2.130.10.10">
    <property type="entry name" value="YVTN repeat-like/Quinoprotein amine dehydrogenase"/>
    <property type="match status" value="1"/>
</dbReference>
<accession>A0ABR2YR88</accession>
<dbReference type="InterPro" id="IPR020472">
    <property type="entry name" value="WD40_PAC1"/>
</dbReference>
<organism evidence="6 7">
    <name type="scientific">Coccomyxa subellipsoidea</name>
    <dbReference type="NCBI Taxonomy" id="248742"/>
    <lineage>
        <taxon>Eukaryota</taxon>
        <taxon>Viridiplantae</taxon>
        <taxon>Chlorophyta</taxon>
        <taxon>core chlorophytes</taxon>
        <taxon>Trebouxiophyceae</taxon>
        <taxon>Trebouxiophyceae incertae sedis</taxon>
        <taxon>Coccomyxaceae</taxon>
        <taxon>Coccomyxa</taxon>
    </lineage>
</organism>
<dbReference type="InterPro" id="IPR001680">
    <property type="entry name" value="WD40_rpt"/>
</dbReference>
<proteinExistence type="predicted"/>
<evidence type="ECO:0000313" key="6">
    <source>
        <dbReference type="EMBL" id="KAK9909422.1"/>
    </source>
</evidence>
<keyword evidence="7" id="KW-1185">Reference proteome</keyword>
<name>A0ABR2YR88_9CHLO</name>
<dbReference type="InterPro" id="IPR019775">
    <property type="entry name" value="WD40_repeat_CS"/>
</dbReference>
<evidence type="ECO:0000256" key="2">
    <source>
        <dbReference type="ARBA" id="ARBA00022737"/>
    </source>
</evidence>
<keyword evidence="1 5" id="KW-0853">WD repeat</keyword>
<feature type="repeat" description="WD" evidence="5">
    <location>
        <begin position="362"/>
        <end position="393"/>
    </location>
</feature>
<evidence type="ECO:0000256" key="5">
    <source>
        <dbReference type="PROSITE-ProRule" id="PRU00221"/>
    </source>
</evidence>
<feature type="repeat" description="WD" evidence="5">
    <location>
        <begin position="275"/>
        <end position="316"/>
    </location>
</feature>
<comment type="caution">
    <text evidence="6">The sequence shown here is derived from an EMBL/GenBank/DDBJ whole genome shotgun (WGS) entry which is preliminary data.</text>
</comment>
<dbReference type="InterPro" id="IPR042238">
    <property type="entry name" value="Rad28/ERCC8/Ckn1/ATCSA-1"/>
</dbReference>
<keyword evidence="4" id="KW-0234">DNA repair</keyword>
<dbReference type="SUPFAM" id="SSF50978">
    <property type="entry name" value="WD40 repeat-like"/>
    <property type="match status" value="1"/>
</dbReference>
<gene>
    <name evidence="6" type="ORF">WJX75_002005</name>
</gene>
<protein>
    <recommendedName>
        <fullName evidence="8">WD40 repeat-like protein</fullName>
    </recommendedName>
</protein>
<dbReference type="PANTHER" id="PTHR46202:SF1">
    <property type="entry name" value="DNA EXCISION REPAIR PROTEIN ERCC-8"/>
    <property type="match status" value="1"/>
</dbReference>
<dbReference type="PROSITE" id="PS00678">
    <property type="entry name" value="WD_REPEATS_1"/>
    <property type="match status" value="2"/>
</dbReference>
<feature type="repeat" description="WD" evidence="5">
    <location>
        <begin position="196"/>
        <end position="238"/>
    </location>
</feature>
<evidence type="ECO:0000256" key="1">
    <source>
        <dbReference type="ARBA" id="ARBA00022574"/>
    </source>
</evidence>
<dbReference type="InterPro" id="IPR015943">
    <property type="entry name" value="WD40/YVTN_repeat-like_dom_sf"/>
</dbReference>
<keyword evidence="2" id="KW-0677">Repeat</keyword>
<dbReference type="PANTHER" id="PTHR46202">
    <property type="entry name" value="DNA EXCISION REPAIR PROTEIN ERCC-8"/>
    <property type="match status" value="1"/>
</dbReference>
<dbReference type="Proteomes" id="UP001491310">
    <property type="component" value="Unassembled WGS sequence"/>
</dbReference>
<dbReference type="PROSITE" id="PS50294">
    <property type="entry name" value="WD_REPEATS_REGION"/>
    <property type="match status" value="3"/>
</dbReference>
<dbReference type="InterPro" id="IPR036322">
    <property type="entry name" value="WD40_repeat_dom_sf"/>
</dbReference>
<evidence type="ECO:0008006" key="8">
    <source>
        <dbReference type="Google" id="ProtNLM"/>
    </source>
</evidence>
<evidence type="ECO:0000313" key="7">
    <source>
        <dbReference type="Proteomes" id="UP001491310"/>
    </source>
</evidence>
<reference evidence="6 7" key="1">
    <citation type="journal article" date="2024" name="Nat. Commun.">
        <title>Phylogenomics reveals the evolutionary origins of lichenization in chlorophyte algae.</title>
        <authorList>
            <person name="Puginier C."/>
            <person name="Libourel C."/>
            <person name="Otte J."/>
            <person name="Skaloud P."/>
            <person name="Haon M."/>
            <person name="Grisel S."/>
            <person name="Petersen M."/>
            <person name="Berrin J.G."/>
            <person name="Delaux P.M."/>
            <person name="Dal Grande F."/>
            <person name="Keller J."/>
        </authorList>
    </citation>
    <scope>NUCLEOTIDE SEQUENCE [LARGE SCALE GENOMIC DNA]</scope>
    <source>
        <strain evidence="6 7">SAG 216-7</strain>
    </source>
</reference>
<dbReference type="EMBL" id="JALJOT010000006">
    <property type="protein sequence ID" value="KAK9909422.1"/>
    <property type="molecule type" value="Genomic_DNA"/>
</dbReference>